<gene>
    <name evidence="1" type="ORF">QNI16_11140</name>
</gene>
<protein>
    <submittedName>
        <fullName evidence="1">Uncharacterized protein</fullName>
    </submittedName>
</protein>
<evidence type="ECO:0000313" key="2">
    <source>
        <dbReference type="Proteomes" id="UP001241110"/>
    </source>
</evidence>
<proteinExistence type="predicted"/>
<accession>A0AAE3U8T6</accession>
<organism evidence="1 2">
    <name type="scientific">Xanthocytophaga flava</name>
    <dbReference type="NCBI Taxonomy" id="3048013"/>
    <lineage>
        <taxon>Bacteria</taxon>
        <taxon>Pseudomonadati</taxon>
        <taxon>Bacteroidota</taxon>
        <taxon>Cytophagia</taxon>
        <taxon>Cytophagales</taxon>
        <taxon>Rhodocytophagaceae</taxon>
        <taxon>Xanthocytophaga</taxon>
    </lineage>
</organism>
<dbReference type="EMBL" id="JASJOS010000004">
    <property type="protein sequence ID" value="MDJ1481039.1"/>
    <property type="molecule type" value="Genomic_DNA"/>
</dbReference>
<reference evidence="1" key="1">
    <citation type="submission" date="2023-05" db="EMBL/GenBank/DDBJ databases">
        <authorList>
            <person name="Zhang X."/>
        </authorList>
    </citation>
    <scope>NUCLEOTIDE SEQUENCE</scope>
    <source>
        <strain evidence="1">YF14B1</strain>
    </source>
</reference>
<name>A0AAE3U8T6_9BACT</name>
<sequence>MNTLSERYIAGEVEDVWKGLIDLGPKVLDPEYNEETNLILDIATQHIQYNLEVIHRELLYYGYVFTEFESGEPAHTLRHEPLLINTKKDEERVKNLNLLHEEYGKIPLIFSKILERIHHVEFVGYFSNWEHPFLLDALQIYPIEGLECEPDEDDGIYSLCFCLDQFHKEDISGAGGYNISLTPEIAIDSKILRYDIDIYFMDYLRDAFKWAGFPGFEYLHESLTIPDNIMEFILKVRSQMIPV</sequence>
<dbReference type="RefSeq" id="WP_313978317.1">
    <property type="nucleotide sequence ID" value="NZ_JASJOS010000004.1"/>
</dbReference>
<dbReference type="Proteomes" id="UP001241110">
    <property type="component" value="Unassembled WGS sequence"/>
</dbReference>
<dbReference type="AlphaFoldDB" id="A0AAE3U8T6"/>
<comment type="caution">
    <text evidence="1">The sequence shown here is derived from an EMBL/GenBank/DDBJ whole genome shotgun (WGS) entry which is preliminary data.</text>
</comment>
<evidence type="ECO:0000313" key="1">
    <source>
        <dbReference type="EMBL" id="MDJ1481039.1"/>
    </source>
</evidence>